<dbReference type="Proteomes" id="UP001320245">
    <property type="component" value="Unassembled WGS sequence"/>
</dbReference>
<reference evidence="2 3" key="1">
    <citation type="journal article" date="2023" name="PLoS ONE">
        <title>Cytospora paraplurivora sp. nov. isolated from orchards with fruit tree decline syndrome in Ontario, Canada.</title>
        <authorList>
            <person name="Ilyukhin E."/>
            <person name="Nguyen H.D.T."/>
            <person name="Castle A.J."/>
            <person name="Ellouze W."/>
        </authorList>
    </citation>
    <scope>NUCLEOTIDE SEQUENCE [LARGE SCALE GENOMIC DNA]</scope>
    <source>
        <strain evidence="2 3">FDS-564</strain>
    </source>
</reference>
<organism evidence="2 3">
    <name type="scientific">Cytospora paraplurivora</name>
    <dbReference type="NCBI Taxonomy" id="2898453"/>
    <lineage>
        <taxon>Eukaryota</taxon>
        <taxon>Fungi</taxon>
        <taxon>Dikarya</taxon>
        <taxon>Ascomycota</taxon>
        <taxon>Pezizomycotina</taxon>
        <taxon>Sordariomycetes</taxon>
        <taxon>Sordariomycetidae</taxon>
        <taxon>Diaporthales</taxon>
        <taxon>Cytosporaceae</taxon>
        <taxon>Cytospora</taxon>
    </lineage>
</organism>
<protein>
    <recommendedName>
        <fullName evidence="4">Myb-like domain-containing protein</fullName>
    </recommendedName>
</protein>
<evidence type="ECO:0000256" key="1">
    <source>
        <dbReference type="SAM" id="MobiDB-lite"/>
    </source>
</evidence>
<dbReference type="EMBL" id="JAJSPL020000061">
    <property type="protein sequence ID" value="KAK7730566.1"/>
    <property type="molecule type" value="Genomic_DNA"/>
</dbReference>
<feature type="region of interest" description="Disordered" evidence="1">
    <location>
        <begin position="240"/>
        <end position="266"/>
    </location>
</feature>
<evidence type="ECO:0000313" key="2">
    <source>
        <dbReference type="EMBL" id="KAK7730566.1"/>
    </source>
</evidence>
<evidence type="ECO:0000313" key="3">
    <source>
        <dbReference type="Proteomes" id="UP001320245"/>
    </source>
</evidence>
<accession>A0AAN9YCA4</accession>
<keyword evidence="3" id="KW-1185">Reference proteome</keyword>
<feature type="region of interest" description="Disordered" evidence="1">
    <location>
        <begin position="123"/>
        <end position="189"/>
    </location>
</feature>
<name>A0AAN9YCA4_9PEZI</name>
<evidence type="ECO:0008006" key="4">
    <source>
        <dbReference type="Google" id="ProtNLM"/>
    </source>
</evidence>
<dbReference type="AlphaFoldDB" id="A0AAN9YCA4"/>
<proteinExistence type="predicted"/>
<sequence length="266" mass="29627">MWNHIDSVWFRNCLCDMVSGAVNDIGHKAFQYNDLNATAYLEPDDYDPFDVTTYATNTRSLNTSSSSDVGLAYYGFARTASKESTRQSRGPVDEAEQAYQQLPLHHEMNKGWEAVNKLAASHTSSNSTTEFIEATVPLSRKRSSSDNGDDSSGALQVTKPTTKRPRPSTSPPNAYSSSSTRATSLQDTAHTKRRMMAYWTNDEIETMVKGREDGKDWDVIHAHKYRTVIKQREEQEVSVYTCGEEQRVSSPGSGSQGDAEEDAVDE</sequence>
<gene>
    <name evidence="2" type="ORF">SLS53_008956</name>
</gene>
<comment type="caution">
    <text evidence="2">The sequence shown here is derived from an EMBL/GenBank/DDBJ whole genome shotgun (WGS) entry which is preliminary data.</text>
</comment>